<reference evidence="13 14" key="1">
    <citation type="journal article" date="2016" name="Nat. Commun.">
        <title>Ectomycorrhizal ecology is imprinted in the genome of the dominant symbiotic fungus Cenococcum geophilum.</title>
        <authorList>
            <consortium name="DOE Joint Genome Institute"/>
            <person name="Peter M."/>
            <person name="Kohler A."/>
            <person name="Ohm R.A."/>
            <person name="Kuo A."/>
            <person name="Krutzmann J."/>
            <person name="Morin E."/>
            <person name="Arend M."/>
            <person name="Barry K.W."/>
            <person name="Binder M."/>
            <person name="Choi C."/>
            <person name="Clum A."/>
            <person name="Copeland A."/>
            <person name="Grisel N."/>
            <person name="Haridas S."/>
            <person name="Kipfer T."/>
            <person name="LaButti K."/>
            <person name="Lindquist E."/>
            <person name="Lipzen A."/>
            <person name="Maire R."/>
            <person name="Meier B."/>
            <person name="Mihaltcheva S."/>
            <person name="Molinier V."/>
            <person name="Murat C."/>
            <person name="Poggeler S."/>
            <person name="Quandt C.A."/>
            <person name="Sperisen C."/>
            <person name="Tritt A."/>
            <person name="Tisserant E."/>
            <person name="Crous P.W."/>
            <person name="Henrissat B."/>
            <person name="Nehls U."/>
            <person name="Egli S."/>
            <person name="Spatafora J.W."/>
            <person name="Grigoriev I.V."/>
            <person name="Martin F.M."/>
        </authorList>
    </citation>
    <scope>NUCLEOTIDE SEQUENCE [LARGE SCALE GENOMIC DNA]</scope>
    <source>
        <strain evidence="13 14">CBS 207.34</strain>
    </source>
</reference>
<dbReference type="CDD" id="cd18579">
    <property type="entry name" value="ABC_6TM_ABCC_D1"/>
    <property type="match status" value="1"/>
</dbReference>
<dbReference type="GO" id="GO:0140359">
    <property type="term" value="F:ABC-type transporter activity"/>
    <property type="evidence" value="ECO:0007669"/>
    <property type="project" value="InterPro"/>
</dbReference>
<name>A0A8E2F3W6_9PEZI</name>
<dbReference type="Proteomes" id="UP000250140">
    <property type="component" value="Unassembled WGS sequence"/>
</dbReference>
<dbReference type="Pfam" id="PF00664">
    <property type="entry name" value="ABC_membrane"/>
    <property type="match status" value="1"/>
</dbReference>
<gene>
    <name evidence="13" type="ORF">AOQ84DRAFT_402720</name>
</gene>
<dbReference type="FunFam" id="3.40.50.300:FF:000838">
    <property type="entry name" value="ABC multidrug transporter (Eurofung)"/>
    <property type="match status" value="1"/>
</dbReference>
<dbReference type="InterPro" id="IPR056227">
    <property type="entry name" value="TMD0_ABC"/>
</dbReference>
<feature type="transmembrane region" description="Helical" evidence="10">
    <location>
        <begin position="263"/>
        <end position="284"/>
    </location>
</feature>
<accession>A0A8E2F3W6</accession>
<proteinExistence type="predicted"/>
<dbReference type="EMBL" id="KV749310">
    <property type="protein sequence ID" value="OCL10087.1"/>
    <property type="molecule type" value="Genomic_DNA"/>
</dbReference>
<feature type="transmembrane region" description="Helical" evidence="10">
    <location>
        <begin position="920"/>
        <end position="940"/>
    </location>
</feature>
<evidence type="ECO:0000259" key="12">
    <source>
        <dbReference type="PROSITE" id="PS50929"/>
    </source>
</evidence>
<keyword evidence="4 10" id="KW-0812">Transmembrane</keyword>
<dbReference type="Pfam" id="PF24357">
    <property type="entry name" value="TMD0_ABC"/>
    <property type="match status" value="1"/>
</dbReference>
<dbReference type="PANTHER" id="PTHR24223:SF399">
    <property type="entry name" value="ABC TRANSPORTER ATNG"/>
    <property type="match status" value="1"/>
</dbReference>
<dbReference type="CDD" id="cd03244">
    <property type="entry name" value="ABCC_MRP_domain2"/>
    <property type="match status" value="1"/>
</dbReference>
<feature type="transmembrane region" description="Helical" evidence="10">
    <location>
        <begin position="33"/>
        <end position="52"/>
    </location>
</feature>
<comment type="subcellular location">
    <subcellularLocation>
        <location evidence="1">Cell membrane</location>
        <topology evidence="1">Multi-pass membrane protein</topology>
    </subcellularLocation>
</comment>
<dbReference type="GO" id="GO:0005886">
    <property type="term" value="C:plasma membrane"/>
    <property type="evidence" value="ECO:0007669"/>
    <property type="project" value="UniProtKB-SubCell"/>
</dbReference>
<dbReference type="Gene3D" id="1.20.1560.10">
    <property type="entry name" value="ABC transporter type 1, transmembrane domain"/>
    <property type="match status" value="2"/>
</dbReference>
<feature type="transmembrane region" description="Helical" evidence="10">
    <location>
        <begin position="1092"/>
        <end position="1124"/>
    </location>
</feature>
<dbReference type="InterPro" id="IPR003439">
    <property type="entry name" value="ABC_transporter-like_ATP-bd"/>
</dbReference>
<dbReference type="Gene3D" id="3.40.50.300">
    <property type="entry name" value="P-loop containing nucleotide triphosphate hydrolases"/>
    <property type="match status" value="2"/>
</dbReference>
<dbReference type="GO" id="GO:0005524">
    <property type="term" value="F:ATP binding"/>
    <property type="evidence" value="ECO:0007669"/>
    <property type="project" value="UniProtKB-KW"/>
</dbReference>
<feature type="transmembrane region" description="Helical" evidence="10">
    <location>
        <begin position="304"/>
        <end position="328"/>
    </location>
</feature>
<dbReference type="CDD" id="cd18580">
    <property type="entry name" value="ABC_6TM_ABCC_D2"/>
    <property type="match status" value="1"/>
</dbReference>
<dbReference type="InterPro" id="IPR011527">
    <property type="entry name" value="ABC1_TM_dom"/>
</dbReference>
<dbReference type="SUPFAM" id="SSF90123">
    <property type="entry name" value="ABC transporter transmembrane region"/>
    <property type="match status" value="2"/>
</dbReference>
<keyword evidence="3" id="KW-1003">Cell membrane</keyword>
<feature type="transmembrane region" description="Helical" evidence="10">
    <location>
        <begin position="375"/>
        <end position="397"/>
    </location>
</feature>
<feature type="transmembrane region" description="Helical" evidence="10">
    <location>
        <begin position="99"/>
        <end position="115"/>
    </location>
</feature>
<evidence type="ECO:0000313" key="14">
    <source>
        <dbReference type="Proteomes" id="UP000250140"/>
    </source>
</evidence>
<feature type="domain" description="ABC transporter" evidence="11">
    <location>
        <begin position="597"/>
        <end position="821"/>
    </location>
</feature>
<evidence type="ECO:0000313" key="13">
    <source>
        <dbReference type="EMBL" id="OCL10087.1"/>
    </source>
</evidence>
<evidence type="ECO:0000256" key="4">
    <source>
        <dbReference type="ARBA" id="ARBA00022692"/>
    </source>
</evidence>
<dbReference type="PROSITE" id="PS00211">
    <property type="entry name" value="ABC_TRANSPORTER_1"/>
    <property type="match status" value="1"/>
</dbReference>
<dbReference type="Pfam" id="PF00005">
    <property type="entry name" value="ABC_tran"/>
    <property type="match status" value="2"/>
</dbReference>
<evidence type="ECO:0000256" key="3">
    <source>
        <dbReference type="ARBA" id="ARBA00022475"/>
    </source>
</evidence>
<keyword evidence="14" id="KW-1185">Reference proteome</keyword>
<evidence type="ECO:0000256" key="8">
    <source>
        <dbReference type="ARBA" id="ARBA00023136"/>
    </source>
</evidence>
<feature type="domain" description="ABC transmembrane type-1" evidence="12">
    <location>
        <begin position="883"/>
        <end position="1159"/>
    </location>
</feature>
<dbReference type="InterPro" id="IPR044746">
    <property type="entry name" value="ABCC_6TM_D1"/>
</dbReference>
<evidence type="ECO:0000256" key="5">
    <source>
        <dbReference type="ARBA" id="ARBA00022741"/>
    </source>
</evidence>
<dbReference type="SUPFAM" id="SSF52540">
    <property type="entry name" value="P-loop containing nucleoside triphosphate hydrolases"/>
    <property type="match status" value="2"/>
</dbReference>
<dbReference type="PANTHER" id="PTHR24223">
    <property type="entry name" value="ATP-BINDING CASSETTE SUB-FAMILY C"/>
    <property type="match status" value="1"/>
</dbReference>
<protein>
    <submittedName>
        <fullName evidence="13">ABC transporter-like protein</fullName>
    </submittedName>
</protein>
<dbReference type="InterPro" id="IPR036640">
    <property type="entry name" value="ABC1_TM_sf"/>
</dbReference>
<dbReference type="PROSITE" id="PS50893">
    <property type="entry name" value="ABC_TRANSPORTER_2"/>
    <property type="match status" value="2"/>
</dbReference>
<evidence type="ECO:0000259" key="11">
    <source>
        <dbReference type="PROSITE" id="PS50893"/>
    </source>
</evidence>
<feature type="transmembrane region" description="Helical" evidence="10">
    <location>
        <begin position="523"/>
        <end position="541"/>
    </location>
</feature>
<dbReference type="OrthoDB" id="6500128at2759"/>
<dbReference type="InterPro" id="IPR003593">
    <property type="entry name" value="AAA+_ATPase"/>
</dbReference>
<keyword evidence="9" id="KW-0325">Glycoprotein</keyword>
<keyword evidence="6" id="KW-0067">ATP-binding</keyword>
<evidence type="ECO:0000256" key="2">
    <source>
        <dbReference type="ARBA" id="ARBA00022448"/>
    </source>
</evidence>
<dbReference type="CDD" id="cd03250">
    <property type="entry name" value="ABCC_MRP_domain1"/>
    <property type="match status" value="1"/>
</dbReference>
<dbReference type="InterPro" id="IPR044726">
    <property type="entry name" value="ABCC_6TM_D2"/>
</dbReference>
<evidence type="ECO:0000256" key="9">
    <source>
        <dbReference type="ARBA" id="ARBA00023180"/>
    </source>
</evidence>
<organism evidence="13 14">
    <name type="scientific">Glonium stellatum</name>
    <dbReference type="NCBI Taxonomy" id="574774"/>
    <lineage>
        <taxon>Eukaryota</taxon>
        <taxon>Fungi</taxon>
        <taxon>Dikarya</taxon>
        <taxon>Ascomycota</taxon>
        <taxon>Pezizomycotina</taxon>
        <taxon>Dothideomycetes</taxon>
        <taxon>Pleosporomycetidae</taxon>
        <taxon>Gloniales</taxon>
        <taxon>Gloniaceae</taxon>
        <taxon>Glonium</taxon>
    </lineage>
</organism>
<evidence type="ECO:0000256" key="1">
    <source>
        <dbReference type="ARBA" id="ARBA00004651"/>
    </source>
</evidence>
<keyword evidence="8 10" id="KW-0472">Membrane</keyword>
<feature type="transmembrane region" description="Helical" evidence="10">
    <location>
        <begin position="490"/>
        <end position="511"/>
    </location>
</feature>
<dbReference type="InterPro" id="IPR027417">
    <property type="entry name" value="P-loop_NTPase"/>
</dbReference>
<dbReference type="FunFam" id="1.20.1560.10:FF:000066">
    <property type="entry name" value="ABC multidrug transporter (Eurofung)"/>
    <property type="match status" value="1"/>
</dbReference>
<evidence type="ECO:0000256" key="7">
    <source>
        <dbReference type="ARBA" id="ARBA00022989"/>
    </source>
</evidence>
<dbReference type="GO" id="GO:0016887">
    <property type="term" value="F:ATP hydrolysis activity"/>
    <property type="evidence" value="ECO:0007669"/>
    <property type="project" value="InterPro"/>
</dbReference>
<dbReference type="InterPro" id="IPR017871">
    <property type="entry name" value="ABC_transporter-like_CS"/>
</dbReference>
<dbReference type="InterPro" id="IPR050173">
    <property type="entry name" value="ABC_transporter_C-like"/>
</dbReference>
<feature type="transmembrane region" description="Helical" evidence="10">
    <location>
        <begin position="403"/>
        <end position="426"/>
    </location>
</feature>
<feature type="transmembrane region" description="Helical" evidence="10">
    <location>
        <begin position="878"/>
        <end position="900"/>
    </location>
</feature>
<feature type="domain" description="ABC transmembrane type-1" evidence="12">
    <location>
        <begin position="276"/>
        <end position="549"/>
    </location>
</feature>
<dbReference type="SMART" id="SM00382">
    <property type="entry name" value="AAA"/>
    <property type="match status" value="2"/>
</dbReference>
<keyword evidence="2" id="KW-0813">Transport</keyword>
<sequence>MPPSCSKTLDNLFGPRVDPCRRTFDFTITFEEVLAISLSAVFLFLGTCRIIYLHSRRKKLQDFTILKIKLIISFLNSALQIALINFWLRASPVSTRSTIPSAILSLLDSFMLLVLSPIEHTKTIKPSALLSAYLTFSILWDAARTRSLWQSSEAQRIAGVFSASLAVRFILLILESWPKSEALNAGDRRLSPEETSSIFGKSVFAWLNQLIIRGYKRPLSMDDLYPMPKNLCAVRLSERFLRSWDITHGNHRLMITIMKTLKWPLIAPVLPRLTLVAFTVSQPLLIKRVIEFLDEPENSDTKDIGYSLIGAYVIVYSGLAFSTAWYYYHTWRFVTMIRGCLVSTIYKKTLSTESSAVNDSASVTLMSSDVERVAIAVRTVHEVWANFIQIGIAVFLMQQQLGLAFVAPVALAVCSSVAAIGVSATAGKRQAMWMKAIERRIADTSYFMGRNKNIKLLGLGHYISRNIQALRAKEIQSASHFRVITVCTNALGYAPLLFCPVVAFATFTGVAKESGRVLDTARMFTSYSLILLVASPLGTLLQSFPRLASAYHCTRRIQDYLIAESWHDKRLMISRGVPENLDKPAQTTQNDKIIVSIDDADIGLERGKAPILRNINFNIQSCKLTMVIGPVASGKSTLLKALLGEVECLKGVVRISSTSIGFCDQVPWLTNTTIREHITGVSDFAAGWYKKVVHACVLDEIWQFPNGDQSILGSDGVTLSGGQRHRVAIARAVYSASELIILDDILSGLDNKTQSELFSRLLGPTGLLRKNKITVVLATHAVQFIPYADYIIALSPGGTILKQGHFDDFRGTESYLHSMPLQSTSKVRLAVEETCAPVIVLESKQEQIALVNRENPDKRHSRNSLAWKYYFQSVGWRISTTFFLMEFLYALFSTFSQIWLKWWSHASNMRDRQYSIYPSVYALLQVLAMVTLVEVARYGLLKIVTSSGTRLHRILLNTTLAAPLPFLNSIDIGRTLNRFSQDMQLIDVELPVALVNVATCGFLFVGQITIVVIASYYIAVALPVIFGALYLLQKFYLRTSRQLRMLDLEARAPLFTHFTESLKGLATIRAFRWVHSHEQKNLRLLDVSQKPYYLLFCIQQWLVLSLDLMSAGFAVLLIGLVVALRDKTSPGFTGAALVNLMSINTLLAEVVNYWTQLETSMASVTRIRRFALDTPSENLPCEVFPPPTEWPQRGKIEICDVSASYGNNHARALDHISISILPGEKVGICGRSGSGKSSLVLTLFRMLDITAGSLTVDGIDLATIPRHIVRSRFNAIPQEPFLLRGSARTNMDPYGTSSDAAIAAALARVGLWDVVELGGGLDAEMREDMLSQGQRQLACLARALLRKSKLVVLDEVTSSVDIQTEQLLQTIIRDEFKGCTVIAVAHRLKTIMGFDRIVVLDQGRIVECDTPTTLLKRPSTFKTMFELSEAN</sequence>
<evidence type="ECO:0000256" key="6">
    <source>
        <dbReference type="ARBA" id="ARBA00022840"/>
    </source>
</evidence>
<dbReference type="FunFam" id="1.20.1560.10:FF:000055">
    <property type="entry name" value="ABC multidrug transporter (Eurofung)"/>
    <property type="match status" value="1"/>
</dbReference>
<feature type="transmembrane region" description="Helical" evidence="10">
    <location>
        <begin position="1016"/>
        <end position="1037"/>
    </location>
</feature>
<keyword evidence="5" id="KW-0547">Nucleotide-binding</keyword>
<feature type="domain" description="ABC transporter" evidence="11">
    <location>
        <begin position="1196"/>
        <end position="1427"/>
    </location>
</feature>
<keyword evidence="7 10" id="KW-1133">Transmembrane helix</keyword>
<evidence type="ECO:0000256" key="10">
    <source>
        <dbReference type="SAM" id="Phobius"/>
    </source>
</evidence>
<feature type="transmembrane region" description="Helical" evidence="10">
    <location>
        <begin position="64"/>
        <end position="87"/>
    </location>
</feature>
<dbReference type="PROSITE" id="PS50929">
    <property type="entry name" value="ABC_TM1F"/>
    <property type="match status" value="2"/>
</dbReference>